<name>A0A0K0FTF1_STRVS</name>
<sequence>MMKKYGYINSVINGKFFVHQRTQDTPSKKERYLFNDSQTLTVIYDLPVMNCDENEQLEASMEEKIKELSFIMSEE</sequence>
<reference evidence="2" key="2">
    <citation type="submission" date="2015-08" db="UniProtKB">
        <authorList>
            <consortium name="WormBaseParasite"/>
        </authorList>
    </citation>
    <scope>IDENTIFICATION</scope>
</reference>
<protein>
    <submittedName>
        <fullName evidence="2">Conserved domain protein</fullName>
    </submittedName>
</protein>
<reference evidence="1" key="1">
    <citation type="submission" date="2014-07" db="EMBL/GenBank/DDBJ databases">
        <authorList>
            <person name="Martin A.A"/>
            <person name="De Silva N."/>
        </authorList>
    </citation>
    <scope>NUCLEOTIDE SEQUENCE</scope>
</reference>
<dbReference type="AlphaFoldDB" id="A0A0K0FTF1"/>
<proteinExistence type="predicted"/>
<dbReference type="WBParaSite" id="SVE_1534400.1">
    <property type="protein sequence ID" value="SVE_1534400.1"/>
    <property type="gene ID" value="SVE_1534400"/>
</dbReference>
<evidence type="ECO:0000313" key="2">
    <source>
        <dbReference type="WBParaSite" id="SVE_1534400.1"/>
    </source>
</evidence>
<keyword evidence="1" id="KW-1185">Reference proteome</keyword>
<accession>A0A0K0FTF1</accession>
<dbReference type="Proteomes" id="UP000035680">
    <property type="component" value="Unassembled WGS sequence"/>
</dbReference>
<organism evidence="1 2">
    <name type="scientific">Strongyloides venezuelensis</name>
    <name type="common">Threadworm</name>
    <dbReference type="NCBI Taxonomy" id="75913"/>
    <lineage>
        <taxon>Eukaryota</taxon>
        <taxon>Metazoa</taxon>
        <taxon>Ecdysozoa</taxon>
        <taxon>Nematoda</taxon>
        <taxon>Chromadorea</taxon>
        <taxon>Rhabditida</taxon>
        <taxon>Tylenchina</taxon>
        <taxon>Panagrolaimomorpha</taxon>
        <taxon>Strongyloidoidea</taxon>
        <taxon>Strongyloididae</taxon>
        <taxon>Strongyloides</taxon>
    </lineage>
</organism>
<evidence type="ECO:0000313" key="1">
    <source>
        <dbReference type="Proteomes" id="UP000035680"/>
    </source>
</evidence>